<protein>
    <submittedName>
        <fullName evidence="2">Uncharacterized protein</fullName>
    </submittedName>
</protein>
<keyword evidence="3" id="KW-1185">Reference proteome</keyword>
<dbReference type="Proteomes" id="UP001595625">
    <property type="component" value="Unassembled WGS sequence"/>
</dbReference>
<keyword evidence="1" id="KW-0812">Transmembrane</keyword>
<evidence type="ECO:0000313" key="3">
    <source>
        <dbReference type="Proteomes" id="UP001595625"/>
    </source>
</evidence>
<dbReference type="RefSeq" id="WP_117313150.1">
    <property type="nucleotide sequence ID" value="NZ_JBHRUJ010000004.1"/>
</dbReference>
<proteinExistence type="predicted"/>
<accession>A0ABV7KLE8</accession>
<comment type="caution">
    <text evidence="2">The sequence shown here is derived from an EMBL/GenBank/DDBJ whole genome shotgun (WGS) entry which is preliminary data.</text>
</comment>
<evidence type="ECO:0000313" key="2">
    <source>
        <dbReference type="EMBL" id="MFC3210245.1"/>
    </source>
</evidence>
<keyword evidence="1" id="KW-0472">Membrane</keyword>
<name>A0ABV7KLE8_PLAOK</name>
<dbReference type="EMBL" id="JBHRUJ010000004">
    <property type="protein sequence ID" value="MFC3210245.1"/>
    <property type="molecule type" value="Genomic_DNA"/>
</dbReference>
<keyword evidence="1" id="KW-1133">Transmembrane helix</keyword>
<organism evidence="2 3">
    <name type="scientific">Planomicrobium okeanokoites</name>
    <name type="common">Planococcus okeanokoites</name>
    <name type="synonym">Flavobacterium okeanokoites</name>
    <dbReference type="NCBI Taxonomy" id="244"/>
    <lineage>
        <taxon>Bacteria</taxon>
        <taxon>Bacillati</taxon>
        <taxon>Bacillota</taxon>
        <taxon>Bacilli</taxon>
        <taxon>Bacillales</taxon>
        <taxon>Caryophanaceae</taxon>
        <taxon>Planomicrobium</taxon>
    </lineage>
</organism>
<feature type="transmembrane region" description="Helical" evidence="1">
    <location>
        <begin position="73"/>
        <end position="95"/>
    </location>
</feature>
<evidence type="ECO:0000256" key="1">
    <source>
        <dbReference type="SAM" id="Phobius"/>
    </source>
</evidence>
<sequence>MNRFAKWFITSFVLGLAGLLAVIVAEHTARLGGELNQNILLGIFISIFVINLLSLISIVLANSKRAKRELVASAFIAAIPLLALVMNGFLFTVYFGGK</sequence>
<reference evidence="3" key="1">
    <citation type="journal article" date="2019" name="Int. J. Syst. Evol. Microbiol.">
        <title>The Global Catalogue of Microorganisms (GCM) 10K type strain sequencing project: providing services to taxonomists for standard genome sequencing and annotation.</title>
        <authorList>
            <consortium name="The Broad Institute Genomics Platform"/>
            <consortium name="The Broad Institute Genome Sequencing Center for Infectious Disease"/>
            <person name="Wu L."/>
            <person name="Ma J."/>
        </authorList>
    </citation>
    <scope>NUCLEOTIDE SEQUENCE [LARGE SCALE GENOMIC DNA]</scope>
    <source>
        <strain evidence="3">CCM 320</strain>
    </source>
</reference>
<feature type="transmembrane region" description="Helical" evidence="1">
    <location>
        <begin position="41"/>
        <end position="61"/>
    </location>
</feature>
<gene>
    <name evidence="2" type="ORF">ACFOEJ_04040</name>
</gene>